<gene>
    <name evidence="1" type="ORF">AW736_02680</name>
</gene>
<evidence type="ECO:0000313" key="2">
    <source>
        <dbReference type="Proteomes" id="UP000078486"/>
    </source>
</evidence>
<protein>
    <submittedName>
        <fullName evidence="1">Uncharacterized protein</fullName>
    </submittedName>
</protein>
<name>A0A178IP54_9BACT</name>
<dbReference type="EMBL" id="LRRQ01000023">
    <property type="protein sequence ID" value="OAM91562.1"/>
    <property type="molecule type" value="Genomic_DNA"/>
</dbReference>
<organism evidence="1 2">
    <name type="scientific">Termitidicoccus mucosus</name>
    <dbReference type="NCBI Taxonomy" id="1184151"/>
    <lineage>
        <taxon>Bacteria</taxon>
        <taxon>Pseudomonadati</taxon>
        <taxon>Verrucomicrobiota</taxon>
        <taxon>Opitutia</taxon>
        <taxon>Opitutales</taxon>
        <taxon>Opitutaceae</taxon>
        <taxon>Termitidicoccus</taxon>
    </lineage>
</organism>
<evidence type="ECO:0000313" key="1">
    <source>
        <dbReference type="EMBL" id="OAM91562.1"/>
    </source>
</evidence>
<comment type="caution">
    <text evidence="1">The sequence shown here is derived from an EMBL/GenBank/DDBJ whole genome shotgun (WGS) entry which is preliminary data.</text>
</comment>
<accession>A0A178IP54</accession>
<dbReference type="AlphaFoldDB" id="A0A178IP54"/>
<dbReference type="Proteomes" id="UP000078486">
    <property type="component" value="Unassembled WGS sequence"/>
</dbReference>
<proteinExistence type="predicted"/>
<sequence length="128" mass="13927">MLPQQKQEPVDLTSQGWITRSVCSHVTPEVFFGACVDGEDEEVGQGTENEMMMKAGPRAAFKMVEPEIVFGALEVLLDMPATATEREAARFGGGTMQVGQIVMIGFSTDVGSARWIDWCSLLVRGVTK</sequence>
<keyword evidence="2" id="KW-1185">Reference proteome</keyword>
<reference evidence="1 2" key="1">
    <citation type="submission" date="2016-01" db="EMBL/GenBank/DDBJ databases">
        <title>High potential of lignocellulose degradation of a new Verrucomicrobia species.</title>
        <authorList>
            <person name="Wang Y."/>
            <person name="Shi Y."/>
            <person name="Qiu Z."/>
            <person name="Liu S."/>
            <person name="Yang H."/>
        </authorList>
    </citation>
    <scope>NUCLEOTIDE SEQUENCE [LARGE SCALE GENOMIC DNA]</scope>
    <source>
        <strain evidence="1 2">TSB47</strain>
    </source>
</reference>